<reference evidence="1" key="1">
    <citation type="submission" date="2022-04" db="EMBL/GenBank/DDBJ databases">
        <title>Carnegiea gigantea Genome sequencing and assembly v2.</title>
        <authorList>
            <person name="Copetti D."/>
            <person name="Sanderson M.J."/>
            <person name="Burquez A."/>
            <person name="Wojciechowski M.F."/>
        </authorList>
    </citation>
    <scope>NUCLEOTIDE SEQUENCE</scope>
    <source>
        <strain evidence="1">SGP5-SGP5p</strain>
        <tissue evidence="1">Aerial part</tissue>
    </source>
</reference>
<name>A0A9Q1GHB3_9CARY</name>
<dbReference type="Proteomes" id="UP001153076">
    <property type="component" value="Unassembled WGS sequence"/>
</dbReference>
<organism evidence="1 2">
    <name type="scientific">Carnegiea gigantea</name>
    <dbReference type="NCBI Taxonomy" id="171969"/>
    <lineage>
        <taxon>Eukaryota</taxon>
        <taxon>Viridiplantae</taxon>
        <taxon>Streptophyta</taxon>
        <taxon>Embryophyta</taxon>
        <taxon>Tracheophyta</taxon>
        <taxon>Spermatophyta</taxon>
        <taxon>Magnoliopsida</taxon>
        <taxon>eudicotyledons</taxon>
        <taxon>Gunneridae</taxon>
        <taxon>Pentapetalae</taxon>
        <taxon>Caryophyllales</taxon>
        <taxon>Cactineae</taxon>
        <taxon>Cactaceae</taxon>
        <taxon>Cactoideae</taxon>
        <taxon>Echinocereeae</taxon>
        <taxon>Carnegiea</taxon>
    </lineage>
</organism>
<keyword evidence="2" id="KW-1185">Reference proteome</keyword>
<accession>A0A9Q1GHB3</accession>
<dbReference type="InterPro" id="IPR036691">
    <property type="entry name" value="Endo/exonu/phosph_ase_sf"/>
</dbReference>
<evidence type="ECO:0008006" key="3">
    <source>
        <dbReference type="Google" id="ProtNLM"/>
    </source>
</evidence>
<evidence type="ECO:0000313" key="1">
    <source>
        <dbReference type="EMBL" id="KAJ8419399.1"/>
    </source>
</evidence>
<dbReference type="OrthoDB" id="1302579at2759"/>
<dbReference type="EMBL" id="JAKOGI010005232">
    <property type="protein sequence ID" value="KAJ8419399.1"/>
    <property type="molecule type" value="Genomic_DNA"/>
</dbReference>
<comment type="caution">
    <text evidence="1">The sequence shown here is derived from an EMBL/GenBank/DDBJ whole genome shotgun (WGS) entry which is preliminary data.</text>
</comment>
<evidence type="ECO:0000313" key="2">
    <source>
        <dbReference type="Proteomes" id="UP001153076"/>
    </source>
</evidence>
<gene>
    <name evidence="1" type="ORF">Cgig2_032985</name>
</gene>
<dbReference type="Gene3D" id="3.60.10.10">
    <property type="entry name" value="Endonuclease/exonuclease/phosphatase"/>
    <property type="match status" value="1"/>
</dbReference>
<dbReference type="AlphaFoldDB" id="A0A9Q1GHB3"/>
<sequence length="277" mass="32482">MKKRIIRRKPAPNEIKVLKTTDQLIHCAILNVNTLDNFVITYVCGFNLAQERLALWADLQDIATNMTEACCVLGDFNAILHSEDRMGGTEVTDSEIRDFTNCILNYELQEMRSTGYGFGSTEKYHDNLRPRLSQLNKNNYADLHKQKEKEKYKLEAIQQQIQGEPKNTDPQQREREARNHYISILSSAMDLLKQQSKLEWIKYGDDCTKLFFAKAKQRKLATYVYTITNEDGRQVEGFDQVRKVMLTFYKNLLGKQFTPRTSIDPEIERRYREIRDY</sequence>
<protein>
    <recommendedName>
        <fullName evidence="3">Endonuclease/exonuclease/phosphatase domain-containing protein</fullName>
    </recommendedName>
</protein>
<proteinExistence type="predicted"/>
<dbReference type="SUPFAM" id="SSF56219">
    <property type="entry name" value="DNase I-like"/>
    <property type="match status" value="1"/>
</dbReference>